<dbReference type="RefSeq" id="WP_138182737.1">
    <property type="nucleotide sequence ID" value="NZ_VBUI01000035.1"/>
</dbReference>
<dbReference type="AlphaFoldDB" id="A0A5R8M8V9"/>
<organism evidence="1 2">
    <name type="scientific">Halomonas urmiana</name>
    <dbReference type="NCBI Taxonomy" id="490901"/>
    <lineage>
        <taxon>Bacteria</taxon>
        <taxon>Pseudomonadati</taxon>
        <taxon>Pseudomonadota</taxon>
        <taxon>Gammaproteobacteria</taxon>
        <taxon>Oceanospirillales</taxon>
        <taxon>Halomonadaceae</taxon>
        <taxon>Halomonas</taxon>
    </lineage>
</organism>
<dbReference type="InterPro" id="IPR036249">
    <property type="entry name" value="Thioredoxin-like_sf"/>
</dbReference>
<sequence length="119" mass="13480">MIRLRLYTTLGCHLCEQLEALLVTLCAVPYRLERVEISDDDALVERYGVRIPVLVDEAGQELDRGMQPERLAAWLAARGWRDEMAWQALQRQLSGEALPRVTTRAAKGATQRGGRRYLG</sequence>
<evidence type="ECO:0000313" key="1">
    <source>
        <dbReference type="EMBL" id="TLF46023.1"/>
    </source>
</evidence>
<evidence type="ECO:0000313" key="2">
    <source>
        <dbReference type="Proteomes" id="UP000306973"/>
    </source>
</evidence>
<dbReference type="OrthoDB" id="8537427at2"/>
<dbReference type="Proteomes" id="UP000306973">
    <property type="component" value="Unassembled WGS sequence"/>
</dbReference>
<accession>A0A5R8M8V9</accession>
<dbReference type="EMBL" id="VBUI01000035">
    <property type="protein sequence ID" value="TLF46023.1"/>
    <property type="molecule type" value="Genomic_DNA"/>
</dbReference>
<proteinExistence type="predicted"/>
<name>A0A5R8M8V9_9GAMM</name>
<protein>
    <submittedName>
        <fullName evidence="1">Glutaredoxin family protein</fullName>
    </submittedName>
</protein>
<dbReference type="SUPFAM" id="SSF52833">
    <property type="entry name" value="Thioredoxin-like"/>
    <property type="match status" value="1"/>
</dbReference>
<dbReference type="Pfam" id="PF05768">
    <property type="entry name" value="Glrx-like"/>
    <property type="match status" value="1"/>
</dbReference>
<dbReference type="Gene3D" id="3.40.30.10">
    <property type="entry name" value="Glutaredoxin"/>
    <property type="match status" value="1"/>
</dbReference>
<dbReference type="InterPro" id="IPR008554">
    <property type="entry name" value="Glutaredoxin-like"/>
</dbReference>
<keyword evidence="2" id="KW-1185">Reference proteome</keyword>
<gene>
    <name evidence="1" type="ORF">FEI13_17155</name>
</gene>
<reference evidence="1 2" key="1">
    <citation type="journal article" date="2007" name="Int. J. Syst. Evol. Microbiol.">
        <title>Halomonas saccharevitans sp. nov., Halomonas arcis sp. nov. and Halomonas subterranea sp. nov., halophilic bacteria isolated from hypersaline environments of China.</title>
        <authorList>
            <person name="Xu X.W."/>
            <person name="Wu Y.H."/>
            <person name="Zhou Z."/>
            <person name="Wang C.S."/>
            <person name="Zhou Y.G."/>
            <person name="Zhang H.B."/>
            <person name="Wang Y."/>
            <person name="Wu M."/>
        </authorList>
    </citation>
    <scope>NUCLEOTIDE SEQUENCE [LARGE SCALE GENOMIC DNA]</scope>
    <source>
        <strain evidence="1 2">TBZ3</strain>
    </source>
</reference>
<comment type="caution">
    <text evidence="1">The sequence shown here is derived from an EMBL/GenBank/DDBJ whole genome shotgun (WGS) entry which is preliminary data.</text>
</comment>